<dbReference type="Proteomes" id="UP000253094">
    <property type="component" value="Unassembled WGS sequence"/>
</dbReference>
<dbReference type="EMBL" id="QOIL01000016">
    <property type="protein sequence ID" value="RCG27199.1"/>
    <property type="molecule type" value="Genomic_DNA"/>
</dbReference>
<name>A0A367FB74_9ACTN</name>
<dbReference type="OrthoDB" id="3692312at2"/>
<feature type="compositionally biased region" description="Basic residues" evidence="1">
    <location>
        <begin position="142"/>
        <end position="152"/>
    </location>
</feature>
<evidence type="ECO:0000256" key="1">
    <source>
        <dbReference type="SAM" id="MobiDB-lite"/>
    </source>
</evidence>
<sequence>MSGQARGAAIDETDVPAWAHRYLSPGQLKLNRALVWMLLFYKRTGLDSSRYNIAQRLYVYTVGKDHKEANPGYKSLATELNMAENTAIASVHQLMDEGWLVTRGARRYPTFRLAWPTEDVIAQAPGKVEVKLCGRPTSKGGACKKRAGRGTKHQGEGPCIEHEETPEPQPLRLEDEAETDSEPQPLRFTSVDNPPDQPQPLRFDPVDNPEIRTRSTATTADLNRNRCGSEPQPQRISTATVAAEYVRSTSGVREEYESGVLAVGELTVRTARTTATAPTAQPDNLTARGIIAATPRYRAAPAWVRKHLIALATHALEAGFAREVILQYAHQVIAERTYADHQHIPELRGALQRLGRDVALGTTCPRCGGDPTGPSFCCVDPATAFRVPTPEDLEAFTRGLDQLGVTPDQLDPAGSA</sequence>
<gene>
    <name evidence="2" type="ORF">DQ384_26125</name>
</gene>
<organism evidence="2 3">
    <name type="scientific">Sphaerisporangium album</name>
    <dbReference type="NCBI Taxonomy" id="509200"/>
    <lineage>
        <taxon>Bacteria</taxon>
        <taxon>Bacillati</taxon>
        <taxon>Actinomycetota</taxon>
        <taxon>Actinomycetes</taxon>
        <taxon>Streptosporangiales</taxon>
        <taxon>Streptosporangiaceae</taxon>
        <taxon>Sphaerisporangium</taxon>
    </lineage>
</organism>
<accession>A0A367FB74</accession>
<evidence type="ECO:0000313" key="2">
    <source>
        <dbReference type="EMBL" id="RCG27199.1"/>
    </source>
</evidence>
<dbReference type="RefSeq" id="WP_114031538.1">
    <property type="nucleotide sequence ID" value="NZ_QOIL01000016.1"/>
</dbReference>
<feature type="compositionally biased region" description="Basic and acidic residues" evidence="1">
    <location>
        <begin position="153"/>
        <end position="165"/>
    </location>
</feature>
<keyword evidence="3" id="KW-1185">Reference proteome</keyword>
<feature type="region of interest" description="Disordered" evidence="1">
    <location>
        <begin position="139"/>
        <end position="236"/>
    </location>
</feature>
<proteinExistence type="predicted"/>
<comment type="caution">
    <text evidence="2">The sequence shown here is derived from an EMBL/GenBank/DDBJ whole genome shotgun (WGS) entry which is preliminary data.</text>
</comment>
<evidence type="ECO:0008006" key="4">
    <source>
        <dbReference type="Google" id="ProtNLM"/>
    </source>
</evidence>
<protein>
    <recommendedName>
        <fullName evidence="4">Helix-turn-helix domain-containing protein</fullName>
    </recommendedName>
</protein>
<reference evidence="2 3" key="1">
    <citation type="submission" date="2018-06" db="EMBL/GenBank/DDBJ databases">
        <title>Sphaerisporangium craniellae sp. nov., isolated from a marine sponge in the South China Sea.</title>
        <authorList>
            <person name="Li L."/>
        </authorList>
    </citation>
    <scope>NUCLEOTIDE SEQUENCE [LARGE SCALE GENOMIC DNA]</scope>
    <source>
        <strain evidence="2 3">CCTCC AA 208026</strain>
    </source>
</reference>
<evidence type="ECO:0000313" key="3">
    <source>
        <dbReference type="Proteomes" id="UP000253094"/>
    </source>
</evidence>
<dbReference type="AlphaFoldDB" id="A0A367FB74"/>